<reference evidence="1" key="1">
    <citation type="submission" date="2025-08" db="UniProtKB">
        <authorList>
            <consortium name="Ensembl"/>
        </authorList>
    </citation>
    <scope>IDENTIFICATION</scope>
</reference>
<protein>
    <submittedName>
        <fullName evidence="1">Uncharacterized protein</fullName>
    </submittedName>
</protein>
<dbReference type="AlphaFoldDB" id="A0A8C4WP75"/>
<dbReference type="Ensembl" id="ENSGEVT00005019727.1">
    <property type="protein sequence ID" value="ENSGEVP00005018776.1"/>
    <property type="gene ID" value="ENSGEVG00005013290.1"/>
</dbReference>
<accession>A0A8C4WP75</accession>
<organism evidence="1 2">
    <name type="scientific">Gopherus evgoodei</name>
    <name type="common">Goodes thornscrub tortoise</name>
    <dbReference type="NCBI Taxonomy" id="1825980"/>
    <lineage>
        <taxon>Eukaryota</taxon>
        <taxon>Metazoa</taxon>
        <taxon>Chordata</taxon>
        <taxon>Craniata</taxon>
        <taxon>Vertebrata</taxon>
        <taxon>Euteleostomi</taxon>
        <taxon>Archelosauria</taxon>
        <taxon>Testudinata</taxon>
        <taxon>Testudines</taxon>
        <taxon>Cryptodira</taxon>
        <taxon>Durocryptodira</taxon>
        <taxon>Testudinoidea</taxon>
        <taxon>Testudinidae</taxon>
        <taxon>Gopherus</taxon>
    </lineage>
</organism>
<evidence type="ECO:0000313" key="2">
    <source>
        <dbReference type="Proteomes" id="UP000694390"/>
    </source>
</evidence>
<keyword evidence="2" id="KW-1185">Reference proteome</keyword>
<dbReference type="Proteomes" id="UP000694390">
    <property type="component" value="Unassembled WGS sequence"/>
</dbReference>
<reference evidence="1" key="2">
    <citation type="submission" date="2025-09" db="UniProtKB">
        <authorList>
            <consortium name="Ensembl"/>
        </authorList>
    </citation>
    <scope>IDENTIFICATION</scope>
</reference>
<sequence>KQSPPCHIVSFHFQVTSMLIVCPLTFLVGFVTPEPDLLSQPEEGDVSWVLDLQGSEKSKLTQKPLRDEQNILPHFIQDMTVPSPSISSGQTFLMAAIQSLVCNSE</sequence>
<evidence type="ECO:0000313" key="1">
    <source>
        <dbReference type="Ensembl" id="ENSGEVP00005018776.1"/>
    </source>
</evidence>
<name>A0A8C4WP75_9SAUR</name>
<proteinExistence type="predicted"/>